<dbReference type="InterPro" id="IPR036047">
    <property type="entry name" value="F-box-like_dom_sf"/>
</dbReference>
<dbReference type="SUPFAM" id="SSF81383">
    <property type="entry name" value="F-box domain"/>
    <property type="match status" value="1"/>
</dbReference>
<evidence type="ECO:0000313" key="4">
    <source>
        <dbReference type="Proteomes" id="UP000234254"/>
    </source>
</evidence>
<organism evidence="3 4">
    <name type="scientific">Aspergillus campestris (strain IBT 28561)</name>
    <dbReference type="NCBI Taxonomy" id="1392248"/>
    <lineage>
        <taxon>Eukaryota</taxon>
        <taxon>Fungi</taxon>
        <taxon>Dikarya</taxon>
        <taxon>Ascomycota</taxon>
        <taxon>Pezizomycotina</taxon>
        <taxon>Eurotiomycetes</taxon>
        <taxon>Eurotiomycetidae</taxon>
        <taxon>Eurotiales</taxon>
        <taxon>Aspergillaceae</taxon>
        <taxon>Aspergillus</taxon>
        <taxon>Aspergillus subgen. Circumdati</taxon>
    </lineage>
</organism>
<evidence type="ECO:0000259" key="2">
    <source>
        <dbReference type="PROSITE" id="PS50181"/>
    </source>
</evidence>
<protein>
    <recommendedName>
        <fullName evidence="2">F-box domain-containing protein</fullName>
    </recommendedName>
</protein>
<dbReference type="VEuPathDB" id="FungiDB:P168DRAFT_307004"/>
<dbReference type="InterPro" id="IPR001810">
    <property type="entry name" value="F-box_dom"/>
</dbReference>
<dbReference type="GeneID" id="36546596"/>
<reference evidence="3" key="1">
    <citation type="submission" date="2016-12" db="EMBL/GenBank/DDBJ databases">
        <title>The genomes of Aspergillus section Nigri reveals drivers in fungal speciation.</title>
        <authorList>
            <consortium name="DOE Joint Genome Institute"/>
            <person name="Vesth T.C."/>
            <person name="Nybo J."/>
            <person name="Theobald S."/>
            <person name="Brandl J."/>
            <person name="Frisvad J.C."/>
            <person name="Nielsen K.F."/>
            <person name="Lyhne E.K."/>
            <person name="Kogle M.E."/>
            <person name="Kuo A."/>
            <person name="Riley R."/>
            <person name="Clum A."/>
            <person name="Nolan M."/>
            <person name="Lipzen A."/>
            <person name="Salamov A."/>
            <person name="Henrissat B."/>
            <person name="Wiebenga A."/>
            <person name="De vries R.P."/>
            <person name="Grigoriev I.V."/>
            <person name="Mortensen U.H."/>
            <person name="Andersen M.R."/>
            <person name="Baker S.E."/>
        </authorList>
    </citation>
    <scope>NUCLEOTIDE SEQUENCE</scope>
    <source>
        <strain evidence="3">IBT 28561</strain>
    </source>
</reference>
<dbReference type="InterPro" id="IPR056867">
    <property type="entry name" value="LRR_15"/>
</dbReference>
<keyword evidence="4" id="KW-1185">Reference proteome</keyword>
<dbReference type="Pfam" id="PF12937">
    <property type="entry name" value="F-box-like"/>
    <property type="match status" value="1"/>
</dbReference>
<dbReference type="PROSITE" id="PS50181">
    <property type="entry name" value="FBOX"/>
    <property type="match status" value="1"/>
</dbReference>
<dbReference type="OrthoDB" id="4461203at2759"/>
<name>A0A2I1CU18_ASPC2</name>
<sequence>MISRISPYPGLFDQNTHDRILLYSRAARLETAAKMTLEDLPNELLLLIAAYNDNHGDTLSLAQCCRRFYSLLRQEIYTSIDFTYLCPWALSRLTHTVIEHPELAQSVRKLSMGVRNGYCPKSHRPNTKYNAATLLPAVSAAAHTPDEQQTWQKALQCGQIDPWTALLLPLLPNLSQLKLKLDYPASYLNRMLERAVRGQKPFDTTPPFPALEQVSATWHDHENGIFSSRLLPFFSFPAMRRFQGHMVVEDHIAGPAPELLKRREFSGVTDIDLTAAHAEQGLGYLLRACRGLKSFRYVHAHASISLKDFNPTRFHRALEPHRETLERLEFRLDDGFGWGSTGSEREDDFFGPLAGFTALREVALRAANIVDWSKGDEGSVGALAGNLPRALRVLALDQFDQCDMGAMVAQLENLVGCAKNRFPDLGVIDIQGDLHDAGGGGRSMKEEVIGVTERLRGLCSEAGIDCRWWNREGGYTYAFFPPALSNTTSSPDQATPPPSHPHLKTPTHPNNSFTSSISSPHSMVFYNLVFYRGDHWHESNKPNGGRDNRYLLIASTRSKADLLYRVLQENKSITGGRKFHELKRLSPQMWSWCGDGPKALYDAIEKINIGTAEVAPQETKEIVLAELRGHVFFQFLDAWDTLPLGFPVLRADEGGVADRVNGGRFCVRSRRWPGRFWAVHRGSNFCAIVVSEWERAVFRVWIEGVERDGAEKEGVGGC</sequence>
<comment type="caution">
    <text evidence="3">The sequence shown here is derived from an EMBL/GenBank/DDBJ whole genome shotgun (WGS) entry which is preliminary data.</text>
</comment>
<dbReference type="Pfam" id="PF24969">
    <property type="entry name" value="LRR_15"/>
    <property type="match status" value="1"/>
</dbReference>
<gene>
    <name evidence="3" type="ORF">P168DRAFT_307004</name>
</gene>
<evidence type="ECO:0000256" key="1">
    <source>
        <dbReference type="SAM" id="MobiDB-lite"/>
    </source>
</evidence>
<dbReference type="Proteomes" id="UP000234254">
    <property type="component" value="Unassembled WGS sequence"/>
</dbReference>
<accession>A0A2I1CU18</accession>
<dbReference type="AlphaFoldDB" id="A0A2I1CU18"/>
<evidence type="ECO:0000313" key="3">
    <source>
        <dbReference type="EMBL" id="PKY01111.1"/>
    </source>
</evidence>
<feature type="region of interest" description="Disordered" evidence="1">
    <location>
        <begin position="486"/>
        <end position="514"/>
    </location>
</feature>
<dbReference type="RefSeq" id="XP_024689705.1">
    <property type="nucleotide sequence ID" value="XM_024839072.1"/>
</dbReference>
<proteinExistence type="predicted"/>
<feature type="domain" description="F-box" evidence="2">
    <location>
        <begin position="34"/>
        <end position="80"/>
    </location>
</feature>
<dbReference type="EMBL" id="MSFM01000012">
    <property type="protein sequence ID" value="PKY01111.1"/>
    <property type="molecule type" value="Genomic_DNA"/>
</dbReference>